<dbReference type="HOGENOM" id="CLU_2006115_0_0_1"/>
<evidence type="ECO:0000256" key="1">
    <source>
        <dbReference type="SAM" id="MobiDB-lite"/>
    </source>
</evidence>
<dbReference type="Gene3D" id="4.10.60.10">
    <property type="entry name" value="Zinc finger, CCHC-type"/>
    <property type="match status" value="1"/>
</dbReference>
<dbReference type="Pfam" id="PF00098">
    <property type="entry name" value="zf-CCHC"/>
    <property type="match status" value="1"/>
</dbReference>
<dbReference type="InParanoid" id="K1Q552"/>
<protein>
    <submittedName>
        <fullName evidence="2">Uncharacterized protein</fullName>
    </submittedName>
</protein>
<dbReference type="GO" id="GO:0008270">
    <property type="term" value="F:zinc ion binding"/>
    <property type="evidence" value="ECO:0007669"/>
    <property type="project" value="InterPro"/>
</dbReference>
<dbReference type="GO" id="GO:0003676">
    <property type="term" value="F:nucleic acid binding"/>
    <property type="evidence" value="ECO:0007669"/>
    <property type="project" value="InterPro"/>
</dbReference>
<dbReference type="AlphaFoldDB" id="K1Q552"/>
<dbReference type="InterPro" id="IPR001878">
    <property type="entry name" value="Znf_CCHC"/>
</dbReference>
<accession>K1Q552</accession>
<reference evidence="2" key="1">
    <citation type="journal article" date="2012" name="Nature">
        <title>The oyster genome reveals stress adaptation and complexity of shell formation.</title>
        <authorList>
            <person name="Zhang G."/>
            <person name="Fang X."/>
            <person name="Guo X."/>
            <person name="Li L."/>
            <person name="Luo R."/>
            <person name="Xu F."/>
            <person name="Yang P."/>
            <person name="Zhang L."/>
            <person name="Wang X."/>
            <person name="Qi H."/>
            <person name="Xiong Z."/>
            <person name="Que H."/>
            <person name="Xie Y."/>
            <person name="Holland P.W."/>
            <person name="Paps J."/>
            <person name="Zhu Y."/>
            <person name="Wu F."/>
            <person name="Chen Y."/>
            <person name="Wang J."/>
            <person name="Peng C."/>
            <person name="Meng J."/>
            <person name="Yang L."/>
            <person name="Liu J."/>
            <person name="Wen B."/>
            <person name="Zhang N."/>
            <person name="Huang Z."/>
            <person name="Zhu Q."/>
            <person name="Feng Y."/>
            <person name="Mount A."/>
            <person name="Hedgecock D."/>
            <person name="Xu Z."/>
            <person name="Liu Y."/>
            <person name="Domazet-Loso T."/>
            <person name="Du Y."/>
            <person name="Sun X."/>
            <person name="Zhang S."/>
            <person name="Liu B."/>
            <person name="Cheng P."/>
            <person name="Jiang X."/>
            <person name="Li J."/>
            <person name="Fan D."/>
            <person name="Wang W."/>
            <person name="Fu W."/>
            <person name="Wang T."/>
            <person name="Wang B."/>
            <person name="Zhang J."/>
            <person name="Peng Z."/>
            <person name="Li Y."/>
            <person name="Li N."/>
            <person name="Wang J."/>
            <person name="Chen M."/>
            <person name="He Y."/>
            <person name="Tan F."/>
            <person name="Song X."/>
            <person name="Zheng Q."/>
            <person name="Huang R."/>
            <person name="Yang H."/>
            <person name="Du X."/>
            <person name="Chen L."/>
            <person name="Yang M."/>
            <person name="Gaffney P.M."/>
            <person name="Wang S."/>
            <person name="Luo L."/>
            <person name="She Z."/>
            <person name="Ming Y."/>
            <person name="Huang W."/>
            <person name="Zhang S."/>
            <person name="Huang B."/>
            <person name="Zhang Y."/>
            <person name="Qu T."/>
            <person name="Ni P."/>
            <person name="Miao G."/>
            <person name="Wang J."/>
            <person name="Wang Q."/>
            <person name="Steinberg C.E."/>
            <person name="Wang H."/>
            <person name="Li N."/>
            <person name="Qian L."/>
            <person name="Zhang G."/>
            <person name="Li Y."/>
            <person name="Yang H."/>
            <person name="Liu X."/>
            <person name="Wang J."/>
            <person name="Yin Y."/>
            <person name="Wang J."/>
        </authorList>
    </citation>
    <scope>NUCLEOTIDE SEQUENCE [LARGE SCALE GENOMIC DNA]</scope>
    <source>
        <strain evidence="2">05x7-T-G4-1.051#20</strain>
    </source>
</reference>
<proteinExistence type="predicted"/>
<dbReference type="EMBL" id="JH819118">
    <property type="protein sequence ID" value="EKC31732.1"/>
    <property type="molecule type" value="Genomic_DNA"/>
</dbReference>
<feature type="compositionally biased region" description="Basic and acidic residues" evidence="1">
    <location>
        <begin position="13"/>
        <end position="24"/>
    </location>
</feature>
<dbReference type="SMART" id="SM00343">
    <property type="entry name" value="ZnF_C2HC"/>
    <property type="match status" value="1"/>
</dbReference>
<evidence type="ECO:0000313" key="2">
    <source>
        <dbReference type="EMBL" id="EKC31732.1"/>
    </source>
</evidence>
<feature type="region of interest" description="Disordered" evidence="1">
    <location>
        <begin position="1"/>
        <end position="27"/>
    </location>
</feature>
<dbReference type="InterPro" id="IPR036875">
    <property type="entry name" value="Znf_CCHC_sf"/>
</dbReference>
<organism evidence="2">
    <name type="scientific">Magallana gigas</name>
    <name type="common">Pacific oyster</name>
    <name type="synonym">Crassostrea gigas</name>
    <dbReference type="NCBI Taxonomy" id="29159"/>
    <lineage>
        <taxon>Eukaryota</taxon>
        <taxon>Metazoa</taxon>
        <taxon>Spiralia</taxon>
        <taxon>Lophotrochozoa</taxon>
        <taxon>Mollusca</taxon>
        <taxon>Bivalvia</taxon>
        <taxon>Autobranchia</taxon>
        <taxon>Pteriomorphia</taxon>
        <taxon>Ostreida</taxon>
        <taxon>Ostreoidea</taxon>
        <taxon>Ostreidae</taxon>
        <taxon>Magallana</taxon>
    </lineage>
</organism>
<gene>
    <name evidence="2" type="ORF">CGI_10008991</name>
</gene>
<sequence>MADKQPANPAAEHTIKTADSEGSHTPKNHIIYRDFRDRFRPHRQDFGSSCTRAEYGRYPYYQLFTSSQQWYRKAASSSSGSSGAAARNICFYCNKFGHWANKCPEKGNGSFTNTASATASGSKQ</sequence>
<dbReference type="SUPFAM" id="SSF57756">
    <property type="entry name" value="Retrovirus zinc finger-like domains"/>
    <property type="match status" value="1"/>
</dbReference>
<dbReference type="PROSITE" id="PS50158">
    <property type="entry name" value="ZF_CCHC"/>
    <property type="match status" value="1"/>
</dbReference>
<name>K1Q552_MAGGI</name>